<dbReference type="Proteomes" id="UP000245697">
    <property type="component" value="Unassembled WGS sequence"/>
</dbReference>
<evidence type="ECO:0000313" key="5">
    <source>
        <dbReference type="EMBL" id="PWK29689.1"/>
    </source>
</evidence>
<comment type="similarity">
    <text evidence="4">Belongs to the DegT/DnrJ/EryC1 family.</text>
</comment>
<proteinExistence type="inferred from homology"/>
<dbReference type="RefSeq" id="WP_109602928.1">
    <property type="nucleotide sequence ID" value="NZ_BONA01000107.1"/>
</dbReference>
<dbReference type="InterPro" id="IPR015421">
    <property type="entry name" value="PyrdxlP-dep_Trfase_major"/>
</dbReference>
<evidence type="ECO:0000256" key="3">
    <source>
        <dbReference type="PIRSR" id="PIRSR000390-2"/>
    </source>
</evidence>
<dbReference type="OrthoDB" id="9804264at2"/>
<feature type="active site" description="Proton acceptor" evidence="2">
    <location>
        <position position="179"/>
    </location>
</feature>
<dbReference type="PIRSF" id="PIRSF000390">
    <property type="entry name" value="PLP_StrS"/>
    <property type="match status" value="1"/>
</dbReference>
<dbReference type="Gene3D" id="3.40.640.10">
    <property type="entry name" value="Type I PLP-dependent aspartate aminotransferase-like (Major domain)"/>
    <property type="match status" value="1"/>
</dbReference>
<keyword evidence="3 4" id="KW-0663">Pyridoxal phosphate</keyword>
<name>A0A316EII9_9ACTN</name>
<evidence type="ECO:0000256" key="4">
    <source>
        <dbReference type="RuleBase" id="RU004508"/>
    </source>
</evidence>
<dbReference type="PANTHER" id="PTHR30244">
    <property type="entry name" value="TRANSAMINASE"/>
    <property type="match status" value="1"/>
</dbReference>
<dbReference type="EMBL" id="QGGR01000044">
    <property type="protein sequence ID" value="PWK29689.1"/>
    <property type="molecule type" value="Genomic_DNA"/>
</dbReference>
<dbReference type="InterPro" id="IPR015422">
    <property type="entry name" value="PyrdxlP-dep_Trfase_small"/>
</dbReference>
<feature type="modified residue" description="N6-(pyridoxal phosphate)lysine" evidence="3">
    <location>
        <position position="179"/>
    </location>
</feature>
<accession>A0A316EII9</accession>
<keyword evidence="6" id="KW-1185">Reference proteome</keyword>
<dbReference type="GO" id="GO:0000271">
    <property type="term" value="P:polysaccharide biosynthetic process"/>
    <property type="evidence" value="ECO:0007669"/>
    <property type="project" value="TreeGrafter"/>
</dbReference>
<organism evidence="5 6">
    <name type="scientific">Actinoplanes xinjiangensis</name>
    <dbReference type="NCBI Taxonomy" id="512350"/>
    <lineage>
        <taxon>Bacteria</taxon>
        <taxon>Bacillati</taxon>
        <taxon>Actinomycetota</taxon>
        <taxon>Actinomycetes</taxon>
        <taxon>Micromonosporales</taxon>
        <taxon>Micromonosporaceae</taxon>
        <taxon>Actinoplanes</taxon>
    </lineage>
</organism>
<sequence length="374" mass="40431">MLPYGRQSIDAGDVEAVVAALGSDWLTTGPRVVRFEADIEAVTGAPAVTVTNGTTALHAAYAAAGIGPGDEVVTTPMTFVATASTAAMLGARVVFADVEDETANLDPAAVETLVTERTRAVTAVDYAGHPAEYDALRKITERAGAVLIGDAAHAIGSTYHDRPVGTLADLTTFSFFPTKNLTTAEGGAVASIRPDLLERARTFRSVGMVKGAGKLRRPDEGGWFYEVHEFGLNYRLPDVLCALGSSQLRRLAAFKARRGHLTARYDELLADVPGLRLPTQRAGVDPMRHLYPVRVLDGRRREVYERMHAAGIGVQVNYIPVYWHPVFEDLGYRRGMCPVAETFYAEELSLPLFPDLSDSDQDRVVDTLRGILGS</sequence>
<evidence type="ECO:0000256" key="1">
    <source>
        <dbReference type="ARBA" id="ARBA00001933"/>
    </source>
</evidence>
<dbReference type="AlphaFoldDB" id="A0A316EII9"/>
<dbReference type="InterPro" id="IPR000653">
    <property type="entry name" value="DegT/StrS_aminotransferase"/>
</dbReference>
<dbReference type="InterPro" id="IPR015424">
    <property type="entry name" value="PyrdxlP-dep_Trfase"/>
</dbReference>
<evidence type="ECO:0000256" key="2">
    <source>
        <dbReference type="PIRSR" id="PIRSR000390-1"/>
    </source>
</evidence>
<dbReference type="Pfam" id="PF01041">
    <property type="entry name" value="DegT_DnrJ_EryC1"/>
    <property type="match status" value="1"/>
</dbReference>
<dbReference type="Gene3D" id="3.90.1150.10">
    <property type="entry name" value="Aspartate Aminotransferase, domain 1"/>
    <property type="match status" value="1"/>
</dbReference>
<comment type="cofactor">
    <cofactor evidence="1">
        <name>pyridoxal 5'-phosphate</name>
        <dbReference type="ChEBI" id="CHEBI:597326"/>
    </cofactor>
</comment>
<gene>
    <name evidence="5" type="ORF">BC793_14439</name>
</gene>
<dbReference type="SUPFAM" id="SSF53383">
    <property type="entry name" value="PLP-dependent transferases"/>
    <property type="match status" value="1"/>
</dbReference>
<evidence type="ECO:0000313" key="6">
    <source>
        <dbReference type="Proteomes" id="UP000245697"/>
    </source>
</evidence>
<dbReference type="CDD" id="cd00616">
    <property type="entry name" value="AHBA_syn"/>
    <property type="match status" value="1"/>
</dbReference>
<protein>
    <submittedName>
        <fullName evidence="5">dTDP-4-amino-4,6-dideoxygalactose transaminase</fullName>
    </submittedName>
</protein>
<reference evidence="5 6" key="1">
    <citation type="submission" date="2018-05" db="EMBL/GenBank/DDBJ databases">
        <title>Genomic Encyclopedia of Archaeal and Bacterial Type Strains, Phase II (KMG-II): from individual species to whole genera.</title>
        <authorList>
            <person name="Goeker M."/>
        </authorList>
    </citation>
    <scope>NUCLEOTIDE SEQUENCE [LARGE SCALE GENOMIC DNA]</scope>
    <source>
        <strain evidence="5 6">DSM 45184</strain>
    </source>
</reference>
<dbReference type="GO" id="GO:0030170">
    <property type="term" value="F:pyridoxal phosphate binding"/>
    <property type="evidence" value="ECO:0007669"/>
    <property type="project" value="TreeGrafter"/>
</dbReference>
<dbReference type="GO" id="GO:0008483">
    <property type="term" value="F:transaminase activity"/>
    <property type="evidence" value="ECO:0007669"/>
    <property type="project" value="TreeGrafter"/>
</dbReference>
<comment type="caution">
    <text evidence="5">The sequence shown here is derived from an EMBL/GenBank/DDBJ whole genome shotgun (WGS) entry which is preliminary data.</text>
</comment>
<dbReference type="PANTHER" id="PTHR30244:SF34">
    <property type="entry name" value="DTDP-4-AMINO-4,6-DIDEOXYGALACTOSE TRANSAMINASE"/>
    <property type="match status" value="1"/>
</dbReference>